<evidence type="ECO:0000256" key="1">
    <source>
        <dbReference type="ARBA" id="ARBA00022553"/>
    </source>
</evidence>
<organism evidence="4 5">
    <name type="scientific">candidate division KSB3 bacterium</name>
    <dbReference type="NCBI Taxonomy" id="2044937"/>
    <lineage>
        <taxon>Bacteria</taxon>
        <taxon>candidate division KSB3</taxon>
    </lineage>
</organism>
<dbReference type="Proteomes" id="UP000230821">
    <property type="component" value="Unassembled WGS sequence"/>
</dbReference>
<sequence length="123" mass="13990">MKHADILIVDDTPDNLILLSHILKEHAYTVRTAINGRLALQSAKAVPPALILLDVVMPEIDGYEVCRRLKRDKRMQYIPVIFFSSLDDVCYKIRAFEVGGVDYISKPFQAEEIVARIRTHIAL</sequence>
<dbReference type="GO" id="GO:0000160">
    <property type="term" value="P:phosphorelay signal transduction system"/>
    <property type="evidence" value="ECO:0007669"/>
    <property type="project" value="InterPro"/>
</dbReference>
<evidence type="ECO:0000313" key="4">
    <source>
        <dbReference type="EMBL" id="PIE33898.1"/>
    </source>
</evidence>
<dbReference type="CDD" id="cd19920">
    <property type="entry name" value="REC_PA4781-like"/>
    <property type="match status" value="1"/>
</dbReference>
<comment type="caution">
    <text evidence="4">The sequence shown here is derived from an EMBL/GenBank/DDBJ whole genome shotgun (WGS) entry which is preliminary data.</text>
</comment>
<protein>
    <recommendedName>
        <fullName evidence="3">Response regulatory domain-containing protein</fullName>
    </recommendedName>
</protein>
<dbReference type="InterPro" id="IPR050595">
    <property type="entry name" value="Bact_response_regulator"/>
</dbReference>
<evidence type="ECO:0000259" key="3">
    <source>
        <dbReference type="PROSITE" id="PS50110"/>
    </source>
</evidence>
<dbReference type="AlphaFoldDB" id="A0A2G6KDZ2"/>
<dbReference type="InterPro" id="IPR011006">
    <property type="entry name" value="CheY-like_superfamily"/>
</dbReference>
<dbReference type="SUPFAM" id="SSF52172">
    <property type="entry name" value="CheY-like"/>
    <property type="match status" value="1"/>
</dbReference>
<evidence type="ECO:0000313" key="5">
    <source>
        <dbReference type="Proteomes" id="UP000230821"/>
    </source>
</evidence>
<name>A0A2G6KDZ2_9BACT</name>
<dbReference type="InterPro" id="IPR001789">
    <property type="entry name" value="Sig_transdc_resp-reg_receiver"/>
</dbReference>
<keyword evidence="1 2" id="KW-0597">Phosphoprotein</keyword>
<dbReference type="PANTHER" id="PTHR44591">
    <property type="entry name" value="STRESS RESPONSE REGULATOR PROTEIN 1"/>
    <property type="match status" value="1"/>
</dbReference>
<proteinExistence type="predicted"/>
<accession>A0A2G6KDZ2</accession>
<evidence type="ECO:0000256" key="2">
    <source>
        <dbReference type="PROSITE-ProRule" id="PRU00169"/>
    </source>
</evidence>
<feature type="domain" description="Response regulatory" evidence="3">
    <location>
        <begin position="5"/>
        <end position="121"/>
    </location>
</feature>
<dbReference type="Pfam" id="PF00072">
    <property type="entry name" value="Response_reg"/>
    <property type="match status" value="1"/>
</dbReference>
<feature type="modified residue" description="4-aspartylphosphate" evidence="2">
    <location>
        <position position="54"/>
    </location>
</feature>
<dbReference type="Gene3D" id="3.40.50.2300">
    <property type="match status" value="1"/>
</dbReference>
<dbReference type="PROSITE" id="PS50110">
    <property type="entry name" value="RESPONSE_REGULATORY"/>
    <property type="match status" value="1"/>
</dbReference>
<dbReference type="EMBL" id="PDSK01000093">
    <property type="protein sequence ID" value="PIE33898.1"/>
    <property type="molecule type" value="Genomic_DNA"/>
</dbReference>
<dbReference type="PANTHER" id="PTHR44591:SF3">
    <property type="entry name" value="RESPONSE REGULATORY DOMAIN-CONTAINING PROTEIN"/>
    <property type="match status" value="1"/>
</dbReference>
<dbReference type="SMART" id="SM00448">
    <property type="entry name" value="REC"/>
    <property type="match status" value="1"/>
</dbReference>
<gene>
    <name evidence="4" type="ORF">CSA56_09420</name>
</gene>
<reference evidence="4 5" key="1">
    <citation type="submission" date="2017-10" db="EMBL/GenBank/DDBJ databases">
        <title>Novel microbial diversity and functional potential in the marine mammal oral microbiome.</title>
        <authorList>
            <person name="Dudek N.K."/>
            <person name="Sun C.L."/>
            <person name="Burstein D."/>
            <person name="Kantor R.S."/>
            <person name="Aliaga Goltsman D.S."/>
            <person name="Bik E.M."/>
            <person name="Thomas B.C."/>
            <person name="Banfield J.F."/>
            <person name="Relman D.A."/>
        </authorList>
    </citation>
    <scope>NUCLEOTIDE SEQUENCE [LARGE SCALE GENOMIC DNA]</scope>
    <source>
        <strain evidence="4">DOLJORAL78_47_16</strain>
    </source>
</reference>